<evidence type="ECO:0000313" key="6">
    <source>
        <dbReference type="EMBL" id="ONM27476.1"/>
    </source>
</evidence>
<keyword evidence="3 4" id="KW-0378">Hydrolase</keyword>
<organism evidence="6">
    <name type="scientific">Zea mays</name>
    <name type="common">Maize</name>
    <dbReference type="NCBI Taxonomy" id="4577"/>
    <lineage>
        <taxon>Eukaryota</taxon>
        <taxon>Viridiplantae</taxon>
        <taxon>Streptophyta</taxon>
        <taxon>Embryophyta</taxon>
        <taxon>Tracheophyta</taxon>
        <taxon>Spermatophyta</taxon>
        <taxon>Magnoliopsida</taxon>
        <taxon>Liliopsida</taxon>
        <taxon>Poales</taxon>
        <taxon>Poaceae</taxon>
        <taxon>PACMAD clade</taxon>
        <taxon>Panicoideae</taxon>
        <taxon>Andropogonodae</taxon>
        <taxon>Andropogoneae</taxon>
        <taxon>Tripsacinae</taxon>
        <taxon>Zea</taxon>
    </lineage>
</organism>
<dbReference type="ExpressionAtlas" id="A0A1D6F8H2">
    <property type="expression patterns" value="baseline and differential"/>
</dbReference>
<comment type="pathway">
    <text evidence="4">Amino-acid degradation; L-valine degradation.</text>
</comment>
<dbReference type="GO" id="GO:0003860">
    <property type="term" value="F:3-hydroxyisobutyryl-CoA hydrolase activity"/>
    <property type="evidence" value="ECO:0007669"/>
    <property type="project" value="UniProtKB-UniRule"/>
</dbReference>
<dbReference type="GO" id="GO:0006574">
    <property type="term" value="P:L-valine catabolic process"/>
    <property type="evidence" value="ECO:0007669"/>
    <property type="project" value="UniProtKB-UniRule"/>
</dbReference>
<evidence type="ECO:0000256" key="3">
    <source>
        <dbReference type="ARBA" id="ARBA00022801"/>
    </source>
</evidence>
<sequence length="222" mass="25322">MVFAMPETFLGHFPDVGASYFLSRLPGFYGEYVALTGARLDGAEMLACGLATHFVPSNRMLLLEESLKKVNTSNSFVVCSTIDQFSQQPSLKQKSSLNRLEIINKCFSKRTVEEIISSLEQVASNMADEWAAETIRYLKRASPTSLKITMRSMREGRTQTIGECLQREYRMVCHVIRGDFSRDLFEVIEYGHHQHYALYFLVIAQQSLYLTSNSHYRDAGLY</sequence>
<protein>
    <recommendedName>
        <fullName evidence="2 4">3-hydroxyisobutyryl-CoA hydrolase</fullName>
        <shortName evidence="4">HIB-CoA hydrolase</shortName>
        <shortName evidence="4">HIBYL-CoA-H</shortName>
        <ecNumber evidence="2 4">3.1.2.4</ecNumber>
    </recommendedName>
    <alternativeName>
        <fullName evidence="4">3-hydroxyisobutyryl-coenzyme A hydrolase</fullName>
    </alternativeName>
</protein>
<evidence type="ECO:0000256" key="1">
    <source>
        <dbReference type="ARBA" id="ARBA00001709"/>
    </source>
</evidence>
<dbReference type="SUPFAM" id="SSF52096">
    <property type="entry name" value="ClpP/crotonase"/>
    <property type="match status" value="1"/>
</dbReference>
<dbReference type="EC" id="3.1.2.4" evidence="2 4"/>
<dbReference type="InterPro" id="IPR029045">
    <property type="entry name" value="ClpP/crotonase-like_dom_sf"/>
</dbReference>
<dbReference type="AlphaFoldDB" id="A0A1D6F8H2"/>
<comment type="catalytic activity">
    <reaction evidence="1 4">
        <text>3-hydroxy-2-methylpropanoyl-CoA + H2O = 3-hydroxy-2-methylpropanoate + CoA + H(+)</text>
        <dbReference type="Rhea" id="RHEA:20888"/>
        <dbReference type="ChEBI" id="CHEBI:11805"/>
        <dbReference type="ChEBI" id="CHEBI:15377"/>
        <dbReference type="ChEBI" id="CHEBI:15378"/>
        <dbReference type="ChEBI" id="CHEBI:57287"/>
        <dbReference type="ChEBI" id="CHEBI:57340"/>
        <dbReference type="EC" id="3.1.2.4"/>
    </reaction>
</comment>
<dbReference type="Gene3D" id="3.90.226.10">
    <property type="entry name" value="2-enoyl-CoA Hydratase, Chain A, domain 1"/>
    <property type="match status" value="1"/>
</dbReference>
<evidence type="ECO:0000259" key="5">
    <source>
        <dbReference type="Pfam" id="PF16113"/>
    </source>
</evidence>
<dbReference type="InterPro" id="IPR045004">
    <property type="entry name" value="ECH_dom"/>
</dbReference>
<dbReference type="Pfam" id="PF16113">
    <property type="entry name" value="ECH_2"/>
    <property type="match status" value="1"/>
</dbReference>
<dbReference type="PANTHER" id="PTHR43176:SF3">
    <property type="entry name" value="3-HYDROXYISOBUTYRYL-COA HYDROLASE, MITOCHONDRIAL"/>
    <property type="match status" value="1"/>
</dbReference>
<proteinExistence type="inferred from homology"/>
<feature type="domain" description="Enoyl-CoA hydratase/isomerase" evidence="5">
    <location>
        <begin position="2"/>
        <end position="181"/>
    </location>
</feature>
<dbReference type="EMBL" id="CM007648">
    <property type="protein sequence ID" value="ONM27476.1"/>
    <property type="molecule type" value="Genomic_DNA"/>
</dbReference>
<accession>A0A1D6F8H2</accession>
<dbReference type="PANTHER" id="PTHR43176">
    <property type="entry name" value="3-HYDROXYISOBUTYRYL-COA HYDROLASE-RELATED"/>
    <property type="match status" value="1"/>
</dbReference>
<comment type="similarity">
    <text evidence="4">Belongs to the enoyl-CoA hydratase/isomerase family.</text>
</comment>
<comment type="function">
    <text evidence="4">Hydrolyzes 3-hydroxyisobutyryl-CoA (HIBYL-CoA), a saline catabolite. Has high activity toward isobutyryl-CoA. Could be an isobutyryl-CoA dehydrogenase that functions in valine catabolism.</text>
</comment>
<reference evidence="6" key="1">
    <citation type="submission" date="2015-12" db="EMBL/GenBank/DDBJ databases">
        <title>Update maize B73 reference genome by single molecule sequencing technologies.</title>
        <authorList>
            <consortium name="Maize Genome Sequencing Project"/>
            <person name="Ware D."/>
        </authorList>
    </citation>
    <scope>NUCLEOTIDE SEQUENCE [LARGE SCALE GENOMIC DNA]</scope>
    <source>
        <tissue evidence="6">Seedling</tissue>
    </source>
</reference>
<evidence type="ECO:0000256" key="4">
    <source>
        <dbReference type="RuleBase" id="RU369070"/>
    </source>
</evidence>
<evidence type="ECO:0000256" key="2">
    <source>
        <dbReference type="ARBA" id="ARBA00011915"/>
    </source>
</evidence>
<gene>
    <name evidence="6" type="ORF">ZEAMMB73_Zm00001d007726</name>
</gene>
<dbReference type="InterPro" id="IPR032259">
    <property type="entry name" value="HIBYL-CoA-H"/>
</dbReference>
<name>A0A1D6F8H2_MAIZE</name>